<feature type="compositionally biased region" description="Low complexity" evidence="1">
    <location>
        <begin position="171"/>
        <end position="196"/>
    </location>
</feature>
<dbReference type="EMBL" id="CAJNNV010025237">
    <property type="protein sequence ID" value="CAE8613324.1"/>
    <property type="molecule type" value="Genomic_DNA"/>
</dbReference>
<feature type="region of interest" description="Disordered" evidence="1">
    <location>
        <begin position="171"/>
        <end position="198"/>
    </location>
</feature>
<dbReference type="InterPro" id="IPR032675">
    <property type="entry name" value="LRR_dom_sf"/>
</dbReference>
<evidence type="ECO:0000313" key="3">
    <source>
        <dbReference type="Proteomes" id="UP000654075"/>
    </source>
</evidence>
<feature type="region of interest" description="Disordered" evidence="1">
    <location>
        <begin position="1"/>
        <end position="47"/>
    </location>
</feature>
<feature type="compositionally biased region" description="Basic and acidic residues" evidence="1">
    <location>
        <begin position="14"/>
        <end position="37"/>
    </location>
</feature>
<evidence type="ECO:0000256" key="1">
    <source>
        <dbReference type="SAM" id="MobiDB-lite"/>
    </source>
</evidence>
<organism evidence="2 3">
    <name type="scientific">Polarella glacialis</name>
    <name type="common">Dinoflagellate</name>
    <dbReference type="NCBI Taxonomy" id="89957"/>
    <lineage>
        <taxon>Eukaryota</taxon>
        <taxon>Sar</taxon>
        <taxon>Alveolata</taxon>
        <taxon>Dinophyceae</taxon>
        <taxon>Suessiales</taxon>
        <taxon>Suessiaceae</taxon>
        <taxon>Polarella</taxon>
    </lineage>
</organism>
<gene>
    <name evidence="2" type="ORF">PGLA1383_LOCUS31096</name>
</gene>
<dbReference type="Gene3D" id="3.80.10.10">
    <property type="entry name" value="Ribonuclease Inhibitor"/>
    <property type="match status" value="1"/>
</dbReference>
<comment type="caution">
    <text evidence="2">The sequence shown here is derived from an EMBL/GenBank/DDBJ whole genome shotgun (WGS) entry which is preliminary data.</text>
</comment>
<proteinExistence type="predicted"/>
<name>A0A813FMK9_POLGL</name>
<feature type="non-terminal residue" evidence="2">
    <location>
        <position position="407"/>
    </location>
</feature>
<dbReference type="Proteomes" id="UP000654075">
    <property type="component" value="Unassembled WGS sequence"/>
</dbReference>
<sequence length="407" mass="45370">MPSAGSRSQAGEIDDPRGRRDRELQDRGGYRQQEREQWWYMAPPPAPVQELAEQELPEKATANDNDNNNSNNSNNDKLLKWYDLLQGHWLVGEDDSPHRVTVRLHRTSGPLGEKPILRASFYRADRMGIRNENFRLRFAGSGSQLSVGGMDLEERVSSRLWVLWRAPTINNNNNDNNTTNNTNNNNNTNNANNTNNKPRAEQHWFRGEEPQMLTMFFMSRVQLHRLWLHVDVGNSLQARYDAERQLGLLEACIRWRLLQAPAAASDGFGSQVWVRLDLSNTLLGDDAVQRLLQVFIAAGAQCRALRLQSSGLTPAGLCSLAASLRSSSSGEQLPLAELDLRTCRTQLQESSSEAWLQAVSSLVAVAAPVAGDPSCPPLWLALGNDQEAADTELLHETLAARLKGCAE</sequence>
<accession>A0A813FMK9</accession>
<dbReference type="SUPFAM" id="SSF52047">
    <property type="entry name" value="RNI-like"/>
    <property type="match status" value="1"/>
</dbReference>
<keyword evidence="3" id="KW-1185">Reference proteome</keyword>
<evidence type="ECO:0000313" key="2">
    <source>
        <dbReference type="EMBL" id="CAE8613324.1"/>
    </source>
</evidence>
<dbReference type="PANTHER" id="PTHR36911:SF1">
    <property type="entry name" value="LIM ZINC-BINDING DOMAIN-CONTAINING PROTEIN"/>
    <property type="match status" value="1"/>
</dbReference>
<dbReference type="PANTHER" id="PTHR36911">
    <property type="entry name" value="LIM ZINC-BINDING DOMAIN-CONTAINING PROTEIN-RELATED"/>
    <property type="match status" value="1"/>
</dbReference>
<dbReference type="AlphaFoldDB" id="A0A813FMK9"/>
<reference evidence="2" key="1">
    <citation type="submission" date="2021-02" db="EMBL/GenBank/DDBJ databases">
        <authorList>
            <person name="Dougan E. K."/>
            <person name="Rhodes N."/>
            <person name="Thang M."/>
            <person name="Chan C."/>
        </authorList>
    </citation>
    <scope>NUCLEOTIDE SEQUENCE</scope>
</reference>
<protein>
    <submittedName>
        <fullName evidence="2">Uncharacterized protein</fullName>
    </submittedName>
</protein>